<accession>A0ABT7DZE0</accession>
<dbReference type="RefSeq" id="WP_284101742.1">
    <property type="nucleotide sequence ID" value="NZ_JARRAF010000019.1"/>
</dbReference>
<proteinExistence type="predicted"/>
<keyword evidence="1" id="KW-0489">Methyltransferase</keyword>
<sequence length="303" mass="32810">MNDRVSLTSLPVNSLVIGFAEKPYDLFLLKVAGVELVGIKSEARFEPEGPVRKCSLVEAHMVKGRLLATRVTAQGYTAYYQPLPHNEISRLFEQAAQDPQASLSYPFAKILPGGEESVPPPDAWDPDPDFAEELDRDEVYFRATAVSLLEQLGLQRGVVYDPACSTGAFLSGLKQAYGGLVTIGQDRNPGMAALARQRVDQVFCGDSIQPAPAAESVDLLVLRHLNVEVVTAADAASLFLASASTLRAGGYCLVFGHTPVQLPAAWFEMQGFEVLSSVAATPARHALFEFYLLRKGQSPQWAA</sequence>
<comment type="caution">
    <text evidence="1">The sequence shown here is derived from an EMBL/GenBank/DDBJ whole genome shotgun (WGS) entry which is preliminary data.</text>
</comment>
<dbReference type="EMBL" id="JARRAF010000019">
    <property type="protein sequence ID" value="MDK2125431.1"/>
    <property type="molecule type" value="Genomic_DNA"/>
</dbReference>
<evidence type="ECO:0000313" key="2">
    <source>
        <dbReference type="Proteomes" id="UP001172778"/>
    </source>
</evidence>
<dbReference type="GO" id="GO:0032259">
    <property type="term" value="P:methylation"/>
    <property type="evidence" value="ECO:0007669"/>
    <property type="project" value="UniProtKB-KW"/>
</dbReference>
<evidence type="ECO:0000313" key="1">
    <source>
        <dbReference type="EMBL" id="MDK2125431.1"/>
    </source>
</evidence>
<gene>
    <name evidence="1" type="ORF">PZA18_15355</name>
</gene>
<organism evidence="1 2">
    <name type="scientific">Parachitinimonas caeni</name>
    <dbReference type="NCBI Taxonomy" id="3031301"/>
    <lineage>
        <taxon>Bacteria</taxon>
        <taxon>Pseudomonadati</taxon>
        <taxon>Pseudomonadota</taxon>
        <taxon>Betaproteobacteria</taxon>
        <taxon>Neisseriales</taxon>
        <taxon>Chitinibacteraceae</taxon>
        <taxon>Parachitinimonas</taxon>
    </lineage>
</organism>
<protein>
    <submittedName>
        <fullName evidence="1">Methyltransferase domain-containing protein</fullName>
    </submittedName>
</protein>
<dbReference type="SUPFAM" id="SSF53335">
    <property type="entry name" value="S-adenosyl-L-methionine-dependent methyltransferases"/>
    <property type="match status" value="1"/>
</dbReference>
<dbReference type="GO" id="GO:0008168">
    <property type="term" value="F:methyltransferase activity"/>
    <property type="evidence" value="ECO:0007669"/>
    <property type="project" value="UniProtKB-KW"/>
</dbReference>
<dbReference type="Proteomes" id="UP001172778">
    <property type="component" value="Unassembled WGS sequence"/>
</dbReference>
<name>A0ABT7DZE0_9NEIS</name>
<keyword evidence="1" id="KW-0808">Transferase</keyword>
<keyword evidence="2" id="KW-1185">Reference proteome</keyword>
<reference evidence="1" key="1">
    <citation type="submission" date="2023-03" db="EMBL/GenBank/DDBJ databases">
        <title>Chitinimonas shenzhenensis gen. nov., sp. nov., a novel member of family Burkholderiaceae isolated from activated sludge collected in Shen Zhen, China.</title>
        <authorList>
            <person name="Wang X."/>
        </authorList>
    </citation>
    <scope>NUCLEOTIDE SEQUENCE</scope>
    <source>
        <strain evidence="1">DQS-5</strain>
    </source>
</reference>
<dbReference type="InterPro" id="IPR029063">
    <property type="entry name" value="SAM-dependent_MTases_sf"/>
</dbReference>
<dbReference type="CDD" id="cd02440">
    <property type="entry name" value="AdoMet_MTases"/>
    <property type="match status" value="1"/>
</dbReference>
<dbReference type="Gene3D" id="3.40.50.150">
    <property type="entry name" value="Vaccinia Virus protein VP39"/>
    <property type="match status" value="1"/>
</dbReference>